<dbReference type="Gene3D" id="1.10.630.10">
    <property type="entry name" value="Cytochrome P450"/>
    <property type="match status" value="1"/>
</dbReference>
<dbReference type="EMBL" id="WEGH01000002">
    <property type="protein sequence ID" value="MQY05747.1"/>
    <property type="molecule type" value="Genomic_DNA"/>
</dbReference>
<keyword evidence="2" id="KW-1185">Reference proteome</keyword>
<dbReference type="GO" id="GO:0004497">
    <property type="term" value="F:monooxygenase activity"/>
    <property type="evidence" value="ECO:0007669"/>
    <property type="project" value="InterPro"/>
</dbReference>
<dbReference type="GO" id="GO:0016705">
    <property type="term" value="F:oxidoreductase activity, acting on paired donors, with incorporation or reduction of molecular oxygen"/>
    <property type="evidence" value="ECO:0007669"/>
    <property type="project" value="InterPro"/>
</dbReference>
<accession>A0A7K0BX45</accession>
<dbReference type="SUPFAM" id="SSF48264">
    <property type="entry name" value="Cytochrome P450"/>
    <property type="match status" value="1"/>
</dbReference>
<reference evidence="1 2" key="1">
    <citation type="submission" date="2019-10" db="EMBL/GenBank/DDBJ databases">
        <title>Actinomadura rubteroloni sp. nov. and Actinomadura macrotermitis sp. nov., isolated from the gut of fungus growing-termite Macrotermes natalensis.</title>
        <authorList>
            <person name="Benndorf R."/>
            <person name="Martin K."/>
            <person name="Kuefner M."/>
            <person name="De Beer W."/>
            <person name="Kaster A.-K."/>
            <person name="Vollmers J."/>
            <person name="Poulsen M."/>
            <person name="Beemelmanns C."/>
        </authorList>
    </citation>
    <scope>NUCLEOTIDE SEQUENCE [LARGE SCALE GENOMIC DNA]</scope>
    <source>
        <strain evidence="1 2">RB68</strain>
    </source>
</reference>
<evidence type="ECO:0000313" key="1">
    <source>
        <dbReference type="EMBL" id="MQY05747.1"/>
    </source>
</evidence>
<protein>
    <recommendedName>
        <fullName evidence="3">Cytochrome P450</fullName>
    </recommendedName>
</protein>
<proteinExistence type="predicted"/>
<dbReference type="RefSeq" id="WP_153533979.1">
    <property type="nucleotide sequence ID" value="NZ_WEGH01000002.1"/>
</dbReference>
<evidence type="ECO:0008006" key="3">
    <source>
        <dbReference type="Google" id="ProtNLM"/>
    </source>
</evidence>
<name>A0A7K0BX45_9ACTN</name>
<dbReference type="OrthoDB" id="5006855at2"/>
<dbReference type="InterPro" id="IPR036396">
    <property type="entry name" value="Cyt_P450_sf"/>
</dbReference>
<evidence type="ECO:0000313" key="2">
    <source>
        <dbReference type="Proteomes" id="UP000487268"/>
    </source>
</evidence>
<gene>
    <name evidence="1" type="ORF">ACRB68_38240</name>
</gene>
<dbReference type="GO" id="GO:0005506">
    <property type="term" value="F:iron ion binding"/>
    <property type="evidence" value="ECO:0007669"/>
    <property type="project" value="InterPro"/>
</dbReference>
<dbReference type="AlphaFoldDB" id="A0A7K0BX45"/>
<organism evidence="1 2">
    <name type="scientific">Actinomadura macrotermitis</name>
    <dbReference type="NCBI Taxonomy" id="2585200"/>
    <lineage>
        <taxon>Bacteria</taxon>
        <taxon>Bacillati</taxon>
        <taxon>Actinomycetota</taxon>
        <taxon>Actinomycetes</taxon>
        <taxon>Streptosporangiales</taxon>
        <taxon>Thermomonosporaceae</taxon>
        <taxon>Actinomadura</taxon>
    </lineage>
</organism>
<dbReference type="Proteomes" id="UP000487268">
    <property type="component" value="Unassembled WGS sequence"/>
</dbReference>
<comment type="caution">
    <text evidence="1">The sequence shown here is derived from an EMBL/GenBank/DDBJ whole genome shotgun (WGS) entry which is preliminary data.</text>
</comment>
<dbReference type="GO" id="GO:0020037">
    <property type="term" value="F:heme binding"/>
    <property type="evidence" value="ECO:0007669"/>
    <property type="project" value="InterPro"/>
</dbReference>
<sequence length="278" mass="28331">MTQSPVRTEVLAALSDARLTVPEPDGGGPMAQFRRSVSRFSNGDRHAARRDEAVRALRPVDTGALRAAVRARLAAAPGHTDLMPALRTVPVAVLAEALGVPAGRSAEVAGLVAVIAPAYPPGAPPAATAAADDAVPELERLLGARTATLGCLLVQACEATAGLIAACLVLRTTPEEALRLDPPVRATARLTPDGTRVVLDLAAAGLPFGAGRRPCPGEEIALALAAGAAEALADRPVLDVAYGPDGPLRVPARLVIAQGRGRNIVGGHDDRCGTRQAG</sequence>